<organism evidence="2 3">
    <name type="scientific">Saponaria officinalis</name>
    <name type="common">Common soapwort</name>
    <name type="synonym">Lychnis saponaria</name>
    <dbReference type="NCBI Taxonomy" id="3572"/>
    <lineage>
        <taxon>Eukaryota</taxon>
        <taxon>Viridiplantae</taxon>
        <taxon>Streptophyta</taxon>
        <taxon>Embryophyta</taxon>
        <taxon>Tracheophyta</taxon>
        <taxon>Spermatophyta</taxon>
        <taxon>Magnoliopsida</taxon>
        <taxon>eudicotyledons</taxon>
        <taxon>Gunneridae</taxon>
        <taxon>Pentapetalae</taxon>
        <taxon>Caryophyllales</taxon>
        <taxon>Caryophyllaceae</taxon>
        <taxon>Caryophylleae</taxon>
        <taxon>Saponaria</taxon>
    </lineage>
</organism>
<dbReference type="InterPro" id="IPR025398">
    <property type="entry name" value="DUF4371"/>
</dbReference>
<proteinExistence type="predicted"/>
<dbReference type="SMART" id="SM00597">
    <property type="entry name" value="ZnF_TTF"/>
    <property type="match status" value="1"/>
</dbReference>
<feature type="domain" description="TTF-type" evidence="1">
    <location>
        <begin position="10"/>
        <end position="88"/>
    </location>
</feature>
<evidence type="ECO:0000313" key="2">
    <source>
        <dbReference type="EMBL" id="KAK9677246.1"/>
    </source>
</evidence>
<evidence type="ECO:0000259" key="1">
    <source>
        <dbReference type="SMART" id="SM00597"/>
    </source>
</evidence>
<dbReference type="SUPFAM" id="SSF53098">
    <property type="entry name" value="Ribonuclease H-like"/>
    <property type="match status" value="1"/>
</dbReference>
<reference evidence="2" key="1">
    <citation type="submission" date="2024-03" db="EMBL/GenBank/DDBJ databases">
        <title>WGS assembly of Saponaria officinalis var. Norfolk2.</title>
        <authorList>
            <person name="Jenkins J."/>
            <person name="Shu S."/>
            <person name="Grimwood J."/>
            <person name="Barry K."/>
            <person name="Goodstein D."/>
            <person name="Schmutz J."/>
            <person name="Leebens-Mack J."/>
            <person name="Osbourn A."/>
        </authorList>
    </citation>
    <scope>NUCLEOTIDE SEQUENCE [LARGE SCALE GENOMIC DNA]</scope>
    <source>
        <strain evidence="2">JIC</strain>
    </source>
</reference>
<name>A0AAW1HKH7_SAPOF</name>
<evidence type="ECO:0000313" key="3">
    <source>
        <dbReference type="Proteomes" id="UP001443914"/>
    </source>
</evidence>
<dbReference type="AlphaFoldDB" id="A0AAW1HKH7"/>
<accession>A0AAW1HKH7</accession>
<comment type="caution">
    <text evidence="2">The sequence shown here is derived from an EMBL/GenBank/DDBJ whole genome shotgun (WGS) entry which is preliminary data.</text>
</comment>
<dbReference type="InterPro" id="IPR006580">
    <property type="entry name" value="Znf_TTF"/>
</dbReference>
<dbReference type="PANTHER" id="PTHR11697">
    <property type="entry name" value="GENERAL TRANSCRIPTION FACTOR 2-RELATED ZINC FINGER PROTEIN"/>
    <property type="match status" value="1"/>
</dbReference>
<dbReference type="InterPro" id="IPR008906">
    <property type="entry name" value="HATC_C_dom"/>
</dbReference>
<dbReference type="GO" id="GO:0046983">
    <property type="term" value="F:protein dimerization activity"/>
    <property type="evidence" value="ECO:0007669"/>
    <property type="project" value="InterPro"/>
</dbReference>
<keyword evidence="3" id="KW-1185">Reference proteome</keyword>
<dbReference type="EMBL" id="JBDFQZ010000011">
    <property type="protein sequence ID" value="KAK9677246.1"/>
    <property type="molecule type" value="Genomic_DNA"/>
</dbReference>
<protein>
    <recommendedName>
        <fullName evidence="1">TTF-type domain-containing protein</fullName>
    </recommendedName>
</protein>
<dbReference type="Pfam" id="PF14291">
    <property type="entry name" value="DUF4371"/>
    <property type="match status" value="1"/>
</dbReference>
<dbReference type="Proteomes" id="UP001443914">
    <property type="component" value="Unassembled WGS sequence"/>
</dbReference>
<dbReference type="InterPro" id="IPR012337">
    <property type="entry name" value="RNaseH-like_sf"/>
</dbReference>
<dbReference type="PANTHER" id="PTHR11697:SF230">
    <property type="entry name" value="ZINC FINGER, MYM DOMAIN CONTAINING 1"/>
    <property type="match status" value="1"/>
</dbReference>
<dbReference type="Pfam" id="PF05699">
    <property type="entry name" value="Dimer_Tnp_hAT"/>
    <property type="match status" value="1"/>
</dbReference>
<dbReference type="InterPro" id="IPR055298">
    <property type="entry name" value="AtLOH3-like"/>
</dbReference>
<gene>
    <name evidence="2" type="ORF">RND81_11G130500</name>
</gene>
<sequence>MTSKYPSDQKGRKFCSSWFKLFPDWLKYSPTTNAAYCLLCFLYAKPSGRQRENAFTIEEFRSWNKLKVSIVAVRWLTFQHCVLREHDESVGSLNRASFSKDVEKVVLENAPGNASYTSHQIQQEILSIYSVVLRFVNKNGYIQERLFDLIHVKETNALYLKGAIEECLLTHKLNIENIRGQGYDGASNMRGEWSALIAASRDVIFVYQFFSKLTFIVNIITSSAKRHDQLQAAYLAEIERLLELEELETRKGKNQIGMLQTVIKEGKGAQRGETDKAYDDMTSFEFVLVLHIMIQILGITDDLLSNTKILIQKLRDDGWENLLQQVLLFCNNHDIEVPNMEDHYIYGRRRFRQPKYRVTNLHYFRYDVFIAAIDSQLHELDFRFNDEMIELLSLSSSLDPKRKFQNFKADDIYKLVSKFYPSDFTEQGKLNLKSQLDLFLLEIKEHPQLDSLKSISDLCRWLAETEKGEIYYLIDRLAVRLVLTLPVSTATAERAFSAMKLIKTALHSLIVYVEKGIAKEFDIDSIMDEFASKKDRRSLLKILKTNK</sequence>